<evidence type="ECO:0000259" key="3">
    <source>
        <dbReference type="Pfam" id="PF07364"/>
    </source>
</evidence>
<evidence type="ECO:0000313" key="7">
    <source>
        <dbReference type="Proteomes" id="UP000814353"/>
    </source>
</evidence>
<dbReference type="PIRSF" id="PIRSF012702">
    <property type="entry name" value="UCP012702"/>
    <property type="match status" value="1"/>
</dbReference>
<dbReference type="Pfam" id="PF07364">
    <property type="entry name" value="DUF1485"/>
    <property type="match status" value="1"/>
</dbReference>
<evidence type="ECO:0000256" key="1">
    <source>
        <dbReference type="PIRNR" id="PIRNR012702"/>
    </source>
</evidence>
<protein>
    <recommendedName>
        <fullName evidence="1">Microcystinase C</fullName>
        <shortName evidence="1">MlrC</shortName>
    </recommendedName>
</protein>
<reference evidence="4 6" key="2">
    <citation type="submission" date="2020-07" db="EMBL/GenBank/DDBJ databases">
        <title>Identification of Halomonas strains.</title>
        <authorList>
            <person name="Xiao Z."/>
            <person name="Shen J."/>
        </authorList>
    </citation>
    <scope>NUCLEOTIDE SEQUENCE [LARGE SCALE GENOMIC DNA]</scope>
    <source>
        <strain evidence="4 6">DSM 17331</strain>
    </source>
</reference>
<keyword evidence="1" id="KW-0482">Metalloprotease</keyword>
<evidence type="ECO:0000313" key="4">
    <source>
        <dbReference type="EMBL" id="MBA2780091.1"/>
    </source>
</evidence>
<reference evidence="5 7" key="1">
    <citation type="submission" date="2020-05" db="EMBL/GenBank/DDBJ databases">
        <title>Comparative genomic analysis of denitrifying bacteria from Halomonas genus.</title>
        <authorList>
            <person name="Wang L."/>
            <person name="Shao Z."/>
        </authorList>
    </citation>
    <scope>NUCLEOTIDE SEQUENCE [LARGE SCALE GENOMIC DNA]</scope>
    <source>
        <strain evidence="5 7">DSM 17331</strain>
    </source>
</reference>
<evidence type="ECO:0000259" key="2">
    <source>
        <dbReference type="Pfam" id="PF07171"/>
    </source>
</evidence>
<comment type="function">
    <text evidence="1">Involved in peptidolytic degradation of cyclic heptapeptide hepatotoxin microcystin (MC).</text>
</comment>
<gene>
    <name evidence="4" type="ORF">H1D44_14450</name>
    <name evidence="5" type="ORF">HOP48_10435</name>
</gene>
<organism evidence="4 6">
    <name type="scientific">Billgrantia kenyensis</name>
    <dbReference type="NCBI Taxonomy" id="321266"/>
    <lineage>
        <taxon>Bacteria</taxon>
        <taxon>Pseudomonadati</taxon>
        <taxon>Pseudomonadota</taxon>
        <taxon>Gammaproteobacteria</taxon>
        <taxon>Oceanospirillales</taxon>
        <taxon>Halomonadaceae</taxon>
        <taxon>Billgrantia</taxon>
    </lineage>
</organism>
<evidence type="ECO:0000313" key="6">
    <source>
        <dbReference type="Proteomes" id="UP000518091"/>
    </source>
</evidence>
<dbReference type="InterPro" id="IPR009197">
    <property type="entry name" value="MlrC"/>
</dbReference>
<dbReference type="AlphaFoldDB" id="A0A7V9W305"/>
<dbReference type="GO" id="GO:0008237">
    <property type="term" value="F:metallopeptidase activity"/>
    <property type="evidence" value="ECO:0007669"/>
    <property type="project" value="UniProtKB-KW"/>
</dbReference>
<proteinExistence type="inferred from homology"/>
<sequence length="502" mass="54000">MIIGVARLWHEANSFSSTRVGREEFLAREWLKGSAAIAHYRDTSTELGGAIEWAAGRDDVTLVVSRCASAPPGGPVEQALLDAIIDEIVSDPNFDSVDGLYLSLHGACSGTGDLAPETTLLQRLRQRFPTLPIAASFDMHCCPTETLVSALNVATVYRTYPHVDMDRAAKRALDLLAMNVMRGVRSRVLMHRIGRVLPSFNMRTDGDGPMADIEAEALALERKEGDAILGVYPYASFAYADLPATDAGALVTTTDDARAQRVGNALAQYMFCRRAAFCPALPSADECLARQPWCSGRRVAVLDPADNPLSGGMADTPGLLAAALRHELPPGSVLAFFHDPALVAHLHEQGEGTRLSVTLGGRHDRRFGEPVTCQVEVALLTAGRFVNSGPMERGVTVDLGPTAVIRTGPLSIIVTSVCQSPNDAEYFRLHGMDPEEIPLLLAKAKNHFRAALGSAFDEIHQVEVAGPAMADTAALPYRNLPPARFELGEPLDTTTSRTRSEA</sequence>
<dbReference type="RefSeq" id="WP_181515563.1">
    <property type="nucleotide sequence ID" value="NZ_JABFUB010000007.1"/>
</dbReference>
<dbReference type="Proteomes" id="UP000518091">
    <property type="component" value="Unassembled WGS sequence"/>
</dbReference>
<keyword evidence="1" id="KW-0378">Hydrolase</keyword>
<accession>A0A7V9W305</accession>
<comment type="cofactor">
    <cofactor evidence="1">
        <name>Zn(2+)</name>
        <dbReference type="ChEBI" id="CHEBI:29105"/>
    </cofactor>
    <text evidence="1">Binds 1 zinc ion per subunit.</text>
</comment>
<evidence type="ECO:0000313" key="5">
    <source>
        <dbReference type="EMBL" id="MCG6661964.1"/>
    </source>
</evidence>
<dbReference type="Pfam" id="PF07171">
    <property type="entry name" value="MlrC_C"/>
    <property type="match status" value="1"/>
</dbReference>
<feature type="domain" description="Microcystin LR degradation protein MlrC C-terminal" evidence="2">
    <location>
        <begin position="301"/>
        <end position="479"/>
    </location>
</feature>
<feature type="domain" description="Microcystin LR degradation protein MlrC N-terminal" evidence="3">
    <location>
        <begin position="3"/>
        <end position="290"/>
    </location>
</feature>
<dbReference type="EMBL" id="JABFUB010000007">
    <property type="protein sequence ID" value="MCG6661964.1"/>
    <property type="molecule type" value="Genomic_DNA"/>
</dbReference>
<name>A0A7V9W305_9GAMM</name>
<keyword evidence="1" id="KW-0479">Metal-binding</keyword>
<comment type="similarity">
    <text evidence="1">Belongs to the peptidase M81 family.</text>
</comment>
<dbReference type="GO" id="GO:0046872">
    <property type="term" value="F:metal ion binding"/>
    <property type="evidence" value="ECO:0007669"/>
    <property type="project" value="UniProtKB-KW"/>
</dbReference>
<dbReference type="GO" id="GO:0006508">
    <property type="term" value="P:proteolysis"/>
    <property type="evidence" value="ECO:0007669"/>
    <property type="project" value="UniProtKB-KW"/>
</dbReference>
<keyword evidence="7" id="KW-1185">Reference proteome</keyword>
<dbReference type="EMBL" id="JACEFT010000019">
    <property type="protein sequence ID" value="MBA2780091.1"/>
    <property type="molecule type" value="Genomic_DNA"/>
</dbReference>
<dbReference type="InterPro" id="IPR010799">
    <property type="entry name" value="MlrC_C"/>
</dbReference>
<keyword evidence="1" id="KW-0645">Protease</keyword>
<dbReference type="InterPro" id="IPR015995">
    <property type="entry name" value="MlrC_N"/>
</dbReference>
<comment type="caution">
    <text evidence="4">The sequence shown here is derived from an EMBL/GenBank/DDBJ whole genome shotgun (WGS) entry which is preliminary data.</text>
</comment>
<dbReference type="Proteomes" id="UP000814353">
    <property type="component" value="Unassembled WGS sequence"/>
</dbReference>